<dbReference type="PANTHER" id="PTHR10795">
    <property type="entry name" value="PROPROTEIN CONVERTASE SUBTILISIN/KEXIN"/>
    <property type="match status" value="1"/>
</dbReference>
<comment type="caution">
    <text evidence="5">The sequence shown here is derived from an EMBL/GenBank/DDBJ whole genome shotgun (WGS) entry which is preliminary data.</text>
</comment>
<evidence type="ECO:0000256" key="3">
    <source>
        <dbReference type="ARBA" id="ARBA00022729"/>
    </source>
</evidence>
<name>A0AAN9XFV0_PSOTE</name>
<evidence type="ECO:0000313" key="6">
    <source>
        <dbReference type="Proteomes" id="UP001386955"/>
    </source>
</evidence>
<dbReference type="GO" id="GO:0005576">
    <property type="term" value="C:extracellular region"/>
    <property type="evidence" value="ECO:0007669"/>
    <property type="project" value="UniProtKB-SubCell"/>
</dbReference>
<dbReference type="Proteomes" id="UP001386955">
    <property type="component" value="Unassembled WGS sequence"/>
</dbReference>
<evidence type="ECO:0000313" key="5">
    <source>
        <dbReference type="EMBL" id="KAK7390586.1"/>
    </source>
</evidence>
<gene>
    <name evidence="5" type="ORF">VNO78_25895</name>
</gene>
<dbReference type="Pfam" id="PF17766">
    <property type="entry name" value="fn3_6"/>
    <property type="match status" value="1"/>
</dbReference>
<comment type="subcellular location">
    <subcellularLocation>
        <location evidence="1">Secreted</location>
    </subcellularLocation>
</comment>
<dbReference type="InterPro" id="IPR045051">
    <property type="entry name" value="SBT"/>
</dbReference>
<feature type="domain" description="Subtilisin-like protease fibronectin type-III" evidence="4">
    <location>
        <begin position="22"/>
        <end position="124"/>
    </location>
</feature>
<evidence type="ECO:0000256" key="2">
    <source>
        <dbReference type="ARBA" id="ARBA00011073"/>
    </source>
</evidence>
<organism evidence="5 6">
    <name type="scientific">Psophocarpus tetragonolobus</name>
    <name type="common">Winged bean</name>
    <name type="synonym">Dolichos tetragonolobus</name>
    <dbReference type="NCBI Taxonomy" id="3891"/>
    <lineage>
        <taxon>Eukaryota</taxon>
        <taxon>Viridiplantae</taxon>
        <taxon>Streptophyta</taxon>
        <taxon>Embryophyta</taxon>
        <taxon>Tracheophyta</taxon>
        <taxon>Spermatophyta</taxon>
        <taxon>Magnoliopsida</taxon>
        <taxon>eudicotyledons</taxon>
        <taxon>Gunneridae</taxon>
        <taxon>Pentapetalae</taxon>
        <taxon>rosids</taxon>
        <taxon>fabids</taxon>
        <taxon>Fabales</taxon>
        <taxon>Fabaceae</taxon>
        <taxon>Papilionoideae</taxon>
        <taxon>50 kb inversion clade</taxon>
        <taxon>NPAAA clade</taxon>
        <taxon>indigoferoid/millettioid clade</taxon>
        <taxon>Phaseoleae</taxon>
        <taxon>Psophocarpus</taxon>
    </lineage>
</organism>
<dbReference type="AlphaFoldDB" id="A0AAN9XFV0"/>
<comment type="similarity">
    <text evidence="2">Belongs to the peptidase S8 family.</text>
</comment>
<protein>
    <recommendedName>
        <fullName evidence="4">Subtilisin-like protease fibronectin type-III domain-containing protein</fullName>
    </recommendedName>
</protein>
<evidence type="ECO:0000259" key="4">
    <source>
        <dbReference type="Pfam" id="PF17766"/>
    </source>
</evidence>
<accession>A0AAN9XFV0</accession>
<keyword evidence="3" id="KW-0732">Signal</keyword>
<reference evidence="5 6" key="1">
    <citation type="submission" date="2024-01" db="EMBL/GenBank/DDBJ databases">
        <title>The genomes of 5 underutilized Papilionoideae crops provide insights into root nodulation and disease resistanc.</title>
        <authorList>
            <person name="Jiang F."/>
        </authorList>
    </citation>
    <scope>NUCLEOTIDE SEQUENCE [LARGE SCALE GENOMIC DNA]</scope>
    <source>
        <strain evidence="5">DUOXIRENSHENG_FW03</strain>
        <tissue evidence="5">Leaves</tissue>
    </source>
</reference>
<dbReference type="EMBL" id="JAYMYS010000006">
    <property type="protein sequence ID" value="KAK7390586.1"/>
    <property type="molecule type" value="Genomic_DNA"/>
</dbReference>
<dbReference type="Gene3D" id="2.60.40.2310">
    <property type="match status" value="1"/>
</dbReference>
<dbReference type="InterPro" id="IPR041469">
    <property type="entry name" value="Subtilisin-like_FN3"/>
</dbReference>
<evidence type="ECO:0000256" key="1">
    <source>
        <dbReference type="ARBA" id="ARBA00004613"/>
    </source>
</evidence>
<keyword evidence="6" id="KW-1185">Reference proteome</keyword>
<proteinExistence type="inferred from homology"/>
<sequence length="129" mass="14062">MIEAVARRKYPCDAHKHYNVADLNYPSFGVVHKLAENANHTMVVEHTRTLTNVGNAGTYKVSVTSDIPSVKITVKPNMLSFDQNEKKSYTVTFMASGPPPSSGFGFGRLEWSNGKNIVGSPISIVFGTS</sequence>